<dbReference type="EMBL" id="CP014501">
    <property type="protein sequence ID" value="ANB12410.1"/>
    <property type="molecule type" value="Genomic_DNA"/>
</dbReference>
<sequence length="298" mass="32999">MVQSKIRRNGIQQIRVGNSDNGIVGISSVLSSEQDSVSLSNVHIKNISRSGFSVNTINLDNSHVVALNVKVLSNKSTNVDDSQHISGIGLNRDLGVLSIIEQKRVGNRLGSRRIIQRQETRVDALNSLMVPIRQGNKDIFIIVKGESLIMNNKSLTVTIGILRIDVRVVPVSTVLIHSEVISDVSTRSNRTLSDHDRTVHLSTSVLEDTVEMDRGITIRQSIVHIHDNTVTLVNFNDRQWPLAIDTNHLTFMKTIGVGIDPCNVEIIGADCCANRRNKQRQTCCQQRQSRAGFHCGSE</sequence>
<dbReference type="GeneID" id="30037720"/>
<gene>
    <name evidence="1" type="ORF">AWJ20_663</name>
</gene>
<dbReference type="AlphaFoldDB" id="A0A167D2V3"/>
<protein>
    <submittedName>
        <fullName evidence="1">Uncharacterized protein</fullName>
    </submittedName>
</protein>
<dbReference type="KEGG" id="slb:AWJ20_663"/>
<evidence type="ECO:0000313" key="1">
    <source>
        <dbReference type="EMBL" id="ANB12410.1"/>
    </source>
</evidence>
<reference evidence="1 2" key="1">
    <citation type="submission" date="2016-02" db="EMBL/GenBank/DDBJ databases">
        <title>Complete genome sequence and transcriptome regulation of the pentose utilising yeast Sugiyamaella lignohabitans.</title>
        <authorList>
            <person name="Bellasio M."/>
            <person name="Peymann A."/>
            <person name="Valli M."/>
            <person name="Sipitzky M."/>
            <person name="Graf A."/>
            <person name="Sauer M."/>
            <person name="Marx H."/>
            <person name="Mattanovich D."/>
        </authorList>
    </citation>
    <scope>NUCLEOTIDE SEQUENCE [LARGE SCALE GENOMIC DNA]</scope>
    <source>
        <strain evidence="1 2">CBS 10342</strain>
    </source>
</reference>
<dbReference type="RefSeq" id="XP_018734887.1">
    <property type="nucleotide sequence ID" value="XM_018882616.1"/>
</dbReference>
<evidence type="ECO:0000313" key="2">
    <source>
        <dbReference type="Proteomes" id="UP000189580"/>
    </source>
</evidence>
<name>A0A167D2V3_9ASCO</name>
<proteinExistence type="predicted"/>
<accession>A0A167D2V3</accession>
<keyword evidence="2" id="KW-1185">Reference proteome</keyword>
<organism evidence="1 2">
    <name type="scientific">Sugiyamaella lignohabitans</name>
    <dbReference type="NCBI Taxonomy" id="796027"/>
    <lineage>
        <taxon>Eukaryota</taxon>
        <taxon>Fungi</taxon>
        <taxon>Dikarya</taxon>
        <taxon>Ascomycota</taxon>
        <taxon>Saccharomycotina</taxon>
        <taxon>Dipodascomycetes</taxon>
        <taxon>Dipodascales</taxon>
        <taxon>Trichomonascaceae</taxon>
        <taxon>Sugiyamaella</taxon>
    </lineage>
</organism>
<dbReference type="Proteomes" id="UP000189580">
    <property type="component" value="Chromosome a"/>
</dbReference>